<organism evidence="2">
    <name type="scientific">Desulfobacca acetoxidans</name>
    <dbReference type="NCBI Taxonomy" id="60893"/>
    <lineage>
        <taxon>Bacteria</taxon>
        <taxon>Pseudomonadati</taxon>
        <taxon>Thermodesulfobacteriota</taxon>
        <taxon>Desulfobaccia</taxon>
        <taxon>Desulfobaccales</taxon>
        <taxon>Desulfobaccaceae</taxon>
        <taxon>Desulfobacca</taxon>
    </lineage>
</organism>
<name>A0A7C5EMV0_9BACT</name>
<sequence length="132" mass="14537">MKKAFFLLAALLLAGTAESGPDSPQTISAKMLAQEKTGENPSFPCPPVTLAPFYLIQEKAAKVWIERVIVSIEGEKTAKELNQPRVRNVLFEILLSEPEKSAWPAKMQAAMEQVLGKTAVHSVHLSQCFLLF</sequence>
<dbReference type="AlphaFoldDB" id="A0A7C5EMV0"/>
<evidence type="ECO:0000313" key="2">
    <source>
        <dbReference type="EMBL" id="HGZ12356.1"/>
    </source>
</evidence>
<protein>
    <recommendedName>
        <fullName evidence="3">Flagellar protein FliL</fullName>
    </recommendedName>
</protein>
<feature type="chain" id="PRO_5028323736" description="Flagellar protein FliL" evidence="1">
    <location>
        <begin position="20"/>
        <end position="132"/>
    </location>
</feature>
<reference evidence="2" key="1">
    <citation type="journal article" date="2020" name="mSystems">
        <title>Genome- and Community-Level Interaction Insights into Carbon Utilization and Element Cycling Functions of Hydrothermarchaeota in Hydrothermal Sediment.</title>
        <authorList>
            <person name="Zhou Z."/>
            <person name="Liu Y."/>
            <person name="Xu W."/>
            <person name="Pan J."/>
            <person name="Luo Z.H."/>
            <person name="Li M."/>
        </authorList>
    </citation>
    <scope>NUCLEOTIDE SEQUENCE [LARGE SCALE GENOMIC DNA]</scope>
    <source>
        <strain evidence="2">SpSt-853</strain>
    </source>
</reference>
<gene>
    <name evidence="2" type="ORF">ENW48_09065</name>
</gene>
<proteinExistence type="predicted"/>
<evidence type="ECO:0008006" key="3">
    <source>
        <dbReference type="Google" id="ProtNLM"/>
    </source>
</evidence>
<evidence type="ECO:0000256" key="1">
    <source>
        <dbReference type="SAM" id="SignalP"/>
    </source>
</evidence>
<accession>A0A7C5EMV0</accession>
<comment type="caution">
    <text evidence="2">The sequence shown here is derived from an EMBL/GenBank/DDBJ whole genome shotgun (WGS) entry which is preliminary data.</text>
</comment>
<dbReference type="EMBL" id="DTKJ01000059">
    <property type="protein sequence ID" value="HGZ12356.1"/>
    <property type="molecule type" value="Genomic_DNA"/>
</dbReference>
<feature type="signal peptide" evidence="1">
    <location>
        <begin position="1"/>
        <end position="19"/>
    </location>
</feature>
<keyword evidence="1" id="KW-0732">Signal</keyword>